<dbReference type="GO" id="GO:0006351">
    <property type="term" value="P:DNA-templated transcription"/>
    <property type="evidence" value="ECO:0007669"/>
    <property type="project" value="InterPro"/>
</dbReference>
<evidence type="ECO:0000313" key="8">
    <source>
        <dbReference type="Proteomes" id="UP001392437"/>
    </source>
</evidence>
<dbReference type="GO" id="GO:0005730">
    <property type="term" value="C:nucleolus"/>
    <property type="evidence" value="ECO:0007669"/>
    <property type="project" value="UniProtKB-SubCell"/>
</dbReference>
<name>A0AAW0QLN3_9PEZI</name>
<reference evidence="7 8" key="1">
    <citation type="submission" date="2023-01" db="EMBL/GenBank/DDBJ databases">
        <title>Analysis of 21 Apiospora genomes using comparative genomics revels a genus with tremendous synthesis potential of carbohydrate active enzymes and secondary metabolites.</title>
        <authorList>
            <person name="Sorensen T."/>
        </authorList>
    </citation>
    <scope>NUCLEOTIDE SEQUENCE [LARGE SCALE GENOMIC DNA]</scope>
    <source>
        <strain evidence="7 8">CBS 117206</strain>
    </source>
</reference>
<evidence type="ECO:0000256" key="2">
    <source>
        <dbReference type="ARBA" id="ARBA00009430"/>
    </source>
</evidence>
<keyword evidence="5" id="KW-0539">Nucleus</keyword>
<evidence type="ECO:0000256" key="5">
    <source>
        <dbReference type="ARBA" id="ARBA00023242"/>
    </source>
</evidence>
<evidence type="ECO:0000256" key="4">
    <source>
        <dbReference type="ARBA" id="ARBA00023163"/>
    </source>
</evidence>
<protein>
    <submittedName>
        <fullName evidence="7">A49-like RNA polymerase I associated factor</fullName>
    </submittedName>
</protein>
<dbReference type="AlphaFoldDB" id="A0AAW0QLN3"/>
<feature type="region of interest" description="Disordered" evidence="6">
    <location>
        <begin position="1"/>
        <end position="32"/>
    </location>
</feature>
<evidence type="ECO:0000256" key="1">
    <source>
        <dbReference type="ARBA" id="ARBA00004604"/>
    </source>
</evidence>
<comment type="caution">
    <text evidence="7">The sequence shown here is derived from an EMBL/GenBank/DDBJ whole genome shotgun (WGS) entry which is preliminary data.</text>
</comment>
<dbReference type="Pfam" id="PF06870">
    <property type="entry name" value="RNA_pol_I_A49"/>
    <property type="match status" value="1"/>
</dbReference>
<evidence type="ECO:0000256" key="3">
    <source>
        <dbReference type="ARBA" id="ARBA00022478"/>
    </source>
</evidence>
<gene>
    <name evidence="7" type="ORF">PG999_013831</name>
</gene>
<dbReference type="Proteomes" id="UP001392437">
    <property type="component" value="Unassembled WGS sequence"/>
</dbReference>
<dbReference type="EMBL" id="JAQQWP010000011">
    <property type="protein sequence ID" value="KAK8095809.1"/>
    <property type="molecule type" value="Genomic_DNA"/>
</dbReference>
<evidence type="ECO:0000313" key="7">
    <source>
        <dbReference type="EMBL" id="KAK8095809.1"/>
    </source>
</evidence>
<dbReference type="GO" id="GO:0000428">
    <property type="term" value="C:DNA-directed RNA polymerase complex"/>
    <property type="evidence" value="ECO:0007669"/>
    <property type="project" value="UniProtKB-KW"/>
</dbReference>
<dbReference type="PANTHER" id="PTHR14440">
    <property type="entry name" value="DNA-DIRECTED RNA POLYMERASE I SUBUNIT RPA49"/>
    <property type="match status" value="1"/>
</dbReference>
<comment type="subcellular location">
    <subcellularLocation>
        <location evidence="1">Nucleus</location>
        <location evidence="1">Nucleolus</location>
    </subcellularLocation>
</comment>
<keyword evidence="4" id="KW-0804">Transcription</keyword>
<dbReference type="InterPro" id="IPR009668">
    <property type="entry name" value="RNA_pol-assoc_fac_A49-like"/>
</dbReference>
<comment type="similarity">
    <text evidence="2">Belongs to the eukaryotic RPA49/POLR1E RNA polymerase subunit family.</text>
</comment>
<keyword evidence="8" id="KW-1185">Reference proteome</keyword>
<accession>A0AAW0QLN3</accession>
<sequence>MGSKRKIDDGSSGSSKKKKPRQAAPQPQTIKIASVRSARECAPAIASTPGLCVPSSLNFQAYTKPAPAQKKSKKAALPELMLHASTDRVDYTAKEDGDGGVATHLKHYIGVFDPATNKLDVIEAKKMTVRGVPRAQKAPEDKSAEAYQTMTEQRNTLGMEFGTKKAKKAIASITENAIGSAKSNVEGPTKLDSSSLAIMDSISEAARSVASRDQLQATADQAKPIPPGHFDATEIQDVYLPEELIGADLLSSIPIKDWQDTAKKQSPLTTPNKYVTENFWEIARSLHPVRDLRILRYINCLLTISKNMKKGKDRGSFRLPDRKKLQELLDPAPVQLIDSIRRKFSEGGDVRKFHMDLLKTYCCALVSILHNFEFDSENLRYDLSLTEKEFAQYFRTIGGKILVRAGPKDGPKGAKTQIAKLALPLEFPQMRFARRR</sequence>
<dbReference type="GO" id="GO:0003677">
    <property type="term" value="F:DNA binding"/>
    <property type="evidence" value="ECO:0007669"/>
    <property type="project" value="InterPro"/>
</dbReference>
<organism evidence="7 8">
    <name type="scientific">Apiospora kogelbergensis</name>
    <dbReference type="NCBI Taxonomy" id="1337665"/>
    <lineage>
        <taxon>Eukaryota</taxon>
        <taxon>Fungi</taxon>
        <taxon>Dikarya</taxon>
        <taxon>Ascomycota</taxon>
        <taxon>Pezizomycotina</taxon>
        <taxon>Sordariomycetes</taxon>
        <taxon>Xylariomycetidae</taxon>
        <taxon>Amphisphaeriales</taxon>
        <taxon>Apiosporaceae</taxon>
        <taxon>Apiospora</taxon>
    </lineage>
</organism>
<keyword evidence="3" id="KW-0240">DNA-directed RNA polymerase</keyword>
<evidence type="ECO:0000256" key="6">
    <source>
        <dbReference type="SAM" id="MobiDB-lite"/>
    </source>
</evidence>
<proteinExistence type="inferred from homology"/>